<feature type="region of interest" description="Disordered" evidence="9">
    <location>
        <begin position="1"/>
        <end position="70"/>
    </location>
</feature>
<dbReference type="PANTHER" id="PTHR26374">
    <property type="entry name" value="ZINC FINGER PROTEIN ZAT5"/>
    <property type="match status" value="1"/>
</dbReference>
<dbReference type="InterPro" id="IPR013087">
    <property type="entry name" value="Znf_C2H2_type"/>
</dbReference>
<dbReference type="InterPro" id="IPR036236">
    <property type="entry name" value="Znf_C2H2_sf"/>
</dbReference>
<dbReference type="PROSITE" id="PS00028">
    <property type="entry name" value="ZINC_FINGER_C2H2_1"/>
    <property type="match status" value="2"/>
</dbReference>
<feature type="domain" description="C2H2-type" evidence="10">
    <location>
        <begin position="94"/>
        <end position="122"/>
    </location>
</feature>
<evidence type="ECO:0000256" key="7">
    <source>
        <dbReference type="ARBA" id="ARBA00023163"/>
    </source>
</evidence>
<keyword evidence="7" id="KW-0804">Transcription</keyword>
<dbReference type="SUPFAM" id="SSF57667">
    <property type="entry name" value="beta-beta-alpha zinc fingers"/>
    <property type="match status" value="1"/>
</dbReference>
<dbReference type="PROSITE" id="PS50157">
    <property type="entry name" value="ZINC_FINGER_C2H2_2"/>
    <property type="match status" value="2"/>
</dbReference>
<keyword evidence="4" id="KW-0863">Zinc-finger</keyword>
<keyword evidence="8" id="KW-0539">Nucleus</keyword>
<keyword evidence="3" id="KW-0677">Repeat</keyword>
<feature type="region of interest" description="Disordered" evidence="9">
    <location>
        <begin position="250"/>
        <end position="300"/>
    </location>
</feature>
<sequence>MLLADDPPAVERGASSTGEESGSEEPMCSPERGDLFDLGKKNKKRRRRDGEPQAQGVVRGKGSTAGSQHRDVTAELKTTVGAAAAAAAGAPRRFMCNMCGRCFGSHQALGGHVHFGHRKKAKDAIAAAASPEDVAGGGNGDRGVKLATVGQEAADGNAAHGEDKAAAGKNKVDFAAHHQDVDTRSFHGRNVSNINEEMFAGAANHGGHGGDGVVEEASGNGSLAVAVGRPHGKVHRCEVCGKECLSGQALGGHMRKHRKQSPPDGGKERRRSPELDWIPTQRPAVTTGGQPQRERELGWI</sequence>
<dbReference type="PANTHER" id="PTHR26374:SF399">
    <property type="entry name" value="OS03G0698300 PROTEIN"/>
    <property type="match status" value="1"/>
</dbReference>
<feature type="domain" description="C2H2-type" evidence="10">
    <location>
        <begin position="235"/>
        <end position="262"/>
    </location>
</feature>
<keyword evidence="6" id="KW-0805">Transcription regulation</keyword>
<accession>R7W049</accession>
<dbReference type="GO" id="GO:0008270">
    <property type="term" value="F:zinc ion binding"/>
    <property type="evidence" value="ECO:0007669"/>
    <property type="project" value="UniProtKB-KW"/>
</dbReference>
<evidence type="ECO:0000256" key="4">
    <source>
        <dbReference type="ARBA" id="ARBA00022771"/>
    </source>
</evidence>
<keyword evidence="2" id="KW-0479">Metal-binding</keyword>
<dbReference type="EnsemblPlants" id="EMT02088">
    <property type="protein sequence ID" value="EMT02088"/>
    <property type="gene ID" value="F775_23297"/>
</dbReference>
<dbReference type="GO" id="GO:0005634">
    <property type="term" value="C:nucleus"/>
    <property type="evidence" value="ECO:0007669"/>
    <property type="project" value="UniProtKB-SubCell"/>
</dbReference>
<evidence type="ECO:0000313" key="11">
    <source>
        <dbReference type="EnsemblPlants" id="EMT02088"/>
    </source>
</evidence>
<protein>
    <recommendedName>
        <fullName evidence="10">C2H2-type domain-containing protein</fullName>
    </recommendedName>
</protein>
<evidence type="ECO:0000256" key="3">
    <source>
        <dbReference type="ARBA" id="ARBA00022737"/>
    </source>
</evidence>
<evidence type="ECO:0000256" key="9">
    <source>
        <dbReference type="SAM" id="MobiDB-lite"/>
    </source>
</evidence>
<dbReference type="Pfam" id="PF13912">
    <property type="entry name" value="zf-C2H2_6"/>
    <property type="match status" value="2"/>
</dbReference>
<dbReference type="AlphaFoldDB" id="R7W049"/>
<evidence type="ECO:0000256" key="5">
    <source>
        <dbReference type="ARBA" id="ARBA00022833"/>
    </source>
</evidence>
<keyword evidence="5" id="KW-0862">Zinc</keyword>
<name>R7W049_AEGTA</name>
<evidence type="ECO:0000256" key="8">
    <source>
        <dbReference type="ARBA" id="ARBA00023242"/>
    </source>
</evidence>
<evidence type="ECO:0000256" key="6">
    <source>
        <dbReference type="ARBA" id="ARBA00023015"/>
    </source>
</evidence>
<dbReference type="SMART" id="SM00355">
    <property type="entry name" value="ZnF_C2H2"/>
    <property type="match status" value="2"/>
</dbReference>
<proteinExistence type="predicted"/>
<feature type="compositionally biased region" description="Basic and acidic residues" evidence="9">
    <location>
        <begin position="265"/>
        <end position="274"/>
    </location>
</feature>
<evidence type="ECO:0000256" key="1">
    <source>
        <dbReference type="ARBA" id="ARBA00004123"/>
    </source>
</evidence>
<evidence type="ECO:0000259" key="10">
    <source>
        <dbReference type="PROSITE" id="PS50157"/>
    </source>
</evidence>
<reference evidence="11" key="1">
    <citation type="submission" date="2015-06" db="UniProtKB">
        <authorList>
            <consortium name="EnsemblPlants"/>
        </authorList>
    </citation>
    <scope>IDENTIFICATION</scope>
</reference>
<organism evidence="11">
    <name type="scientific">Aegilops tauschii</name>
    <name type="common">Tausch's goatgrass</name>
    <name type="synonym">Aegilops squarrosa</name>
    <dbReference type="NCBI Taxonomy" id="37682"/>
    <lineage>
        <taxon>Eukaryota</taxon>
        <taxon>Viridiplantae</taxon>
        <taxon>Streptophyta</taxon>
        <taxon>Embryophyta</taxon>
        <taxon>Tracheophyta</taxon>
        <taxon>Spermatophyta</taxon>
        <taxon>Magnoliopsida</taxon>
        <taxon>Liliopsida</taxon>
        <taxon>Poales</taxon>
        <taxon>Poaceae</taxon>
        <taxon>BOP clade</taxon>
        <taxon>Pooideae</taxon>
        <taxon>Triticodae</taxon>
        <taxon>Triticeae</taxon>
        <taxon>Triticinae</taxon>
        <taxon>Aegilops</taxon>
    </lineage>
</organism>
<feature type="compositionally biased region" description="Basic and acidic residues" evidence="9">
    <location>
        <begin position="31"/>
        <end position="40"/>
    </location>
</feature>
<evidence type="ECO:0000256" key="2">
    <source>
        <dbReference type="ARBA" id="ARBA00022723"/>
    </source>
</evidence>
<comment type="subcellular location">
    <subcellularLocation>
        <location evidence="1">Nucleus</location>
    </subcellularLocation>
</comment>